<dbReference type="PIRSF" id="PIRSF036940">
    <property type="entry name" value="PanK_bac_aCoA"/>
    <property type="match status" value="1"/>
</dbReference>
<dbReference type="PANTHER" id="PTHR12280">
    <property type="entry name" value="PANTOTHENATE KINASE"/>
    <property type="match status" value="1"/>
</dbReference>
<evidence type="ECO:0000256" key="2">
    <source>
        <dbReference type="ARBA" id="ARBA00022679"/>
    </source>
</evidence>
<dbReference type="GO" id="GO:0004594">
    <property type="term" value="F:pantothenate kinase activity"/>
    <property type="evidence" value="ECO:0007669"/>
    <property type="project" value="InterPro"/>
</dbReference>
<evidence type="ECO:0000256" key="5">
    <source>
        <dbReference type="ARBA" id="ARBA00022840"/>
    </source>
</evidence>
<evidence type="ECO:0000256" key="4">
    <source>
        <dbReference type="ARBA" id="ARBA00022777"/>
    </source>
</evidence>
<dbReference type="PANTHER" id="PTHR12280:SF20">
    <property type="entry name" value="4'-PHOSPHOPANTETHEINE PHOSPHATASE"/>
    <property type="match status" value="1"/>
</dbReference>
<keyword evidence="1" id="KW-0963">Cytoplasm</keyword>
<dbReference type="Proteomes" id="UP000051027">
    <property type="component" value="Unassembled WGS sequence"/>
</dbReference>
<name>A0A0R2UFS7_9GAMM</name>
<dbReference type="SUPFAM" id="SSF53067">
    <property type="entry name" value="Actin-like ATPase domain"/>
    <property type="match status" value="1"/>
</dbReference>
<dbReference type="GO" id="GO:0005524">
    <property type="term" value="F:ATP binding"/>
    <property type="evidence" value="ECO:0007669"/>
    <property type="project" value="UniProtKB-KW"/>
</dbReference>
<evidence type="ECO:0000313" key="8">
    <source>
        <dbReference type="Proteomes" id="UP000051027"/>
    </source>
</evidence>
<keyword evidence="5" id="KW-0067">ATP-binding</keyword>
<sequence length="274" mass="28779">MLLAFDFGISNTDIAIFQDNNLSFLSTRSIHQEGLNQDSVMSLLSMHGIDLSEVICIGVTGGKSSDLPDLIDSTPIIKVNEIDAIGFGAKILYKIEEEPTLVVSAGTGTACVLIQGNTFSHLGGIAVGGGMLEGLGSLLFKNSHGQEINEFASQGSRDKLDLLIGDVVNKIGALSPDITAVNFGKAKYASADTMENTSAALCNMIGEVIGTIAYLNALLIGSSKVCFVGRTTCLSEVVKGVDQQLELAGITGHYNAQQAYGNVIGVIEQLKNYG</sequence>
<dbReference type="InterPro" id="IPR011602">
    <property type="entry name" value="Type_II_PanK_bac"/>
</dbReference>
<evidence type="ECO:0000313" key="7">
    <source>
        <dbReference type="EMBL" id="KRO95965.1"/>
    </source>
</evidence>
<reference evidence="7 8" key="1">
    <citation type="submission" date="2015-10" db="EMBL/GenBank/DDBJ databases">
        <title>Metagenome-Assembled Genomes uncover a global brackish microbiome.</title>
        <authorList>
            <person name="Hugerth L.W."/>
            <person name="Larsson J."/>
            <person name="Alneberg J."/>
            <person name="Lindh M.V."/>
            <person name="Legrand C."/>
            <person name="Pinhassi J."/>
            <person name="Andersson A.F."/>
        </authorList>
    </citation>
    <scope>NUCLEOTIDE SEQUENCE [LARGE SCALE GENOMIC DNA]</scope>
    <source>
        <strain evidence="7">BACL1 MAG-120820-bin45</strain>
    </source>
</reference>
<evidence type="ECO:0000256" key="1">
    <source>
        <dbReference type="ARBA" id="ARBA00022490"/>
    </source>
</evidence>
<dbReference type="GO" id="GO:0005829">
    <property type="term" value="C:cytosol"/>
    <property type="evidence" value="ECO:0007669"/>
    <property type="project" value="TreeGrafter"/>
</dbReference>
<dbReference type="Pfam" id="PF03630">
    <property type="entry name" value="Fumble"/>
    <property type="match status" value="1"/>
</dbReference>
<dbReference type="InterPro" id="IPR043129">
    <property type="entry name" value="ATPase_NBD"/>
</dbReference>
<proteinExistence type="predicted"/>
<evidence type="ECO:0000256" key="6">
    <source>
        <dbReference type="ARBA" id="ARBA00022993"/>
    </source>
</evidence>
<dbReference type="EMBL" id="LICS01000011">
    <property type="protein sequence ID" value="KRO95965.1"/>
    <property type="molecule type" value="Genomic_DNA"/>
</dbReference>
<protein>
    <submittedName>
        <fullName evidence="7">Pantothenate kinase</fullName>
    </submittedName>
</protein>
<dbReference type="AlphaFoldDB" id="A0A0R2UFS7"/>
<evidence type="ECO:0000256" key="3">
    <source>
        <dbReference type="ARBA" id="ARBA00022741"/>
    </source>
</evidence>
<keyword evidence="4 7" id="KW-0418">Kinase</keyword>
<keyword evidence="6" id="KW-0173">Coenzyme A biosynthesis</keyword>
<accession>A0A0R2UFS7</accession>
<keyword evidence="2" id="KW-0808">Transferase</keyword>
<dbReference type="GO" id="GO:0015937">
    <property type="term" value="P:coenzyme A biosynthetic process"/>
    <property type="evidence" value="ECO:0007669"/>
    <property type="project" value="UniProtKB-KW"/>
</dbReference>
<organism evidence="7 8">
    <name type="scientific">SAR86 cluster bacterium BACL1 MAG-120820-bin45</name>
    <dbReference type="NCBI Taxonomy" id="1655612"/>
    <lineage>
        <taxon>Bacteria</taxon>
        <taxon>Pseudomonadati</taxon>
        <taxon>Pseudomonadota</taxon>
        <taxon>Gammaproteobacteria</taxon>
        <taxon>SAR86 cluster</taxon>
    </lineage>
</organism>
<dbReference type="CDD" id="cd24085">
    <property type="entry name" value="ASKHA_NBD_PanK-II_bac"/>
    <property type="match status" value="1"/>
</dbReference>
<keyword evidence="3" id="KW-0547">Nucleotide-binding</keyword>
<dbReference type="InterPro" id="IPR004567">
    <property type="entry name" value="Type_II_PanK"/>
</dbReference>
<dbReference type="Gene3D" id="3.30.420.40">
    <property type="match status" value="1"/>
</dbReference>
<gene>
    <name evidence="7" type="ORF">ABS10_05330</name>
</gene>
<dbReference type="STRING" id="1655612.ABS10_05330"/>
<comment type="caution">
    <text evidence="7">The sequence shown here is derived from an EMBL/GenBank/DDBJ whole genome shotgun (WGS) entry which is preliminary data.</text>
</comment>